<evidence type="ECO:0000313" key="2">
    <source>
        <dbReference type="Proteomes" id="UP000727506"/>
    </source>
</evidence>
<dbReference type="Pfam" id="PF07722">
    <property type="entry name" value="Peptidase_C26"/>
    <property type="match status" value="1"/>
</dbReference>
<dbReference type="InterPro" id="IPR011697">
    <property type="entry name" value="Peptidase_C26"/>
</dbReference>
<gene>
    <name evidence="1" type="ORF">KH142_00455</name>
</gene>
<dbReference type="CDD" id="cd01745">
    <property type="entry name" value="GATase1_2"/>
    <property type="match status" value="1"/>
</dbReference>
<dbReference type="PROSITE" id="PS51273">
    <property type="entry name" value="GATASE_TYPE_1"/>
    <property type="match status" value="1"/>
</dbReference>
<dbReference type="GO" id="GO:0005829">
    <property type="term" value="C:cytosol"/>
    <property type="evidence" value="ECO:0007669"/>
    <property type="project" value="TreeGrafter"/>
</dbReference>
<comment type="caution">
    <text evidence="1">The sequence shown here is derived from an EMBL/GenBank/DDBJ whole genome shotgun (WGS) entry which is preliminary data.</text>
</comment>
<evidence type="ECO:0000313" key="1">
    <source>
        <dbReference type="EMBL" id="MBS6939961.1"/>
    </source>
</evidence>
<dbReference type="PANTHER" id="PTHR43235">
    <property type="entry name" value="GLUTAMINE AMIDOTRANSFERASE PB2B2.05-RELATED"/>
    <property type="match status" value="1"/>
</dbReference>
<dbReference type="GO" id="GO:0033969">
    <property type="term" value="F:gamma-glutamyl-gamma-aminobutyrate hydrolase activity"/>
    <property type="evidence" value="ECO:0007669"/>
    <property type="project" value="TreeGrafter"/>
</dbReference>
<organism evidence="1 2">
    <name type="scientific">Slackia piriformis</name>
    <dbReference type="NCBI Taxonomy" id="626934"/>
    <lineage>
        <taxon>Bacteria</taxon>
        <taxon>Bacillati</taxon>
        <taxon>Actinomycetota</taxon>
        <taxon>Coriobacteriia</taxon>
        <taxon>Eggerthellales</taxon>
        <taxon>Eggerthellaceae</taxon>
        <taxon>Slackia</taxon>
    </lineage>
</organism>
<dbReference type="Proteomes" id="UP000727506">
    <property type="component" value="Unassembled WGS sequence"/>
</dbReference>
<reference evidence="1" key="1">
    <citation type="submission" date="2021-02" db="EMBL/GenBank/DDBJ databases">
        <title>Infant gut strain persistence is associated with maternal origin, phylogeny, and functional potential including surface adhesion and iron acquisition.</title>
        <authorList>
            <person name="Lou Y.C."/>
        </authorList>
    </citation>
    <scope>NUCLEOTIDE SEQUENCE</scope>
    <source>
        <strain evidence="1">L2_039_000G1_dasL2_039_000G1_concoct_11</strain>
    </source>
</reference>
<protein>
    <submittedName>
        <fullName evidence="1">Gamma-glutamyl-gamma-aminobutyrate hydrolase family protein</fullName>
    </submittedName>
</protein>
<name>A0A943YX95_9ACTN</name>
<keyword evidence="1" id="KW-0378">Hydrolase</keyword>
<dbReference type="GO" id="GO:0006598">
    <property type="term" value="P:polyamine catabolic process"/>
    <property type="evidence" value="ECO:0007669"/>
    <property type="project" value="TreeGrafter"/>
</dbReference>
<dbReference type="InterPro" id="IPR029062">
    <property type="entry name" value="Class_I_gatase-like"/>
</dbReference>
<sequence>MKSARPIIGVTADIDDAADLCSVDREYNEVLWQAGGLPFDIGPVCSSRSYASAVISEIDGLVISGGGDIDPACYGRKRTAQLIDVHPRRDAFEKALVAEAYAADIPILGICRGMQMMNVALGGTLIQDIPTHENLASRNSSEHEKHVVGQVDHKQEKPYDRPTHDVVVFGGTLLRGLYRREGGPSCVEDMPLPVNSMHHQAICETAPCFAISAVCGKTIEAIEDRSKAFFLGVQWHPEYLANGLVLFEALCDAARKRRRKARS</sequence>
<dbReference type="SUPFAM" id="SSF52317">
    <property type="entry name" value="Class I glutamine amidotransferase-like"/>
    <property type="match status" value="1"/>
</dbReference>
<dbReference type="AlphaFoldDB" id="A0A943YX95"/>
<dbReference type="InterPro" id="IPR044668">
    <property type="entry name" value="PuuD-like"/>
</dbReference>
<dbReference type="Gene3D" id="3.40.50.880">
    <property type="match status" value="1"/>
</dbReference>
<accession>A0A943YX95</accession>
<dbReference type="EMBL" id="JAGZSV010000003">
    <property type="protein sequence ID" value="MBS6939961.1"/>
    <property type="molecule type" value="Genomic_DNA"/>
</dbReference>
<dbReference type="PANTHER" id="PTHR43235:SF1">
    <property type="entry name" value="GLUTAMINE AMIDOTRANSFERASE PB2B2.05-RELATED"/>
    <property type="match status" value="1"/>
</dbReference>
<proteinExistence type="predicted"/>